<proteinExistence type="predicted"/>
<keyword evidence="3" id="KW-1185">Reference proteome</keyword>
<evidence type="ECO:0000313" key="2">
    <source>
        <dbReference type="EMBL" id="UYV63321.1"/>
    </source>
</evidence>
<organism evidence="2 3">
    <name type="scientific">Cordylochernes scorpioides</name>
    <dbReference type="NCBI Taxonomy" id="51811"/>
    <lineage>
        <taxon>Eukaryota</taxon>
        <taxon>Metazoa</taxon>
        <taxon>Ecdysozoa</taxon>
        <taxon>Arthropoda</taxon>
        <taxon>Chelicerata</taxon>
        <taxon>Arachnida</taxon>
        <taxon>Pseudoscorpiones</taxon>
        <taxon>Cheliferoidea</taxon>
        <taxon>Chernetidae</taxon>
        <taxon>Cordylochernes</taxon>
    </lineage>
</organism>
<feature type="domain" description="DUF5641" evidence="1">
    <location>
        <begin position="228"/>
        <end position="320"/>
    </location>
</feature>
<name>A0ABY6K3A2_9ARAC</name>
<accession>A0ABY6K3A2</accession>
<dbReference type="PANTHER" id="PTHR47331">
    <property type="entry name" value="PHD-TYPE DOMAIN-CONTAINING PROTEIN"/>
    <property type="match status" value="1"/>
</dbReference>
<dbReference type="Pfam" id="PF18701">
    <property type="entry name" value="DUF5641"/>
    <property type="match status" value="1"/>
</dbReference>
<dbReference type="InterPro" id="IPR040676">
    <property type="entry name" value="DUF5641"/>
</dbReference>
<reference evidence="2 3" key="1">
    <citation type="submission" date="2022-01" db="EMBL/GenBank/DDBJ databases">
        <title>A chromosomal length assembly of Cordylochernes scorpioides.</title>
        <authorList>
            <person name="Zeh D."/>
            <person name="Zeh J."/>
        </authorList>
    </citation>
    <scope>NUCLEOTIDE SEQUENCE [LARGE SCALE GENOMIC DNA]</scope>
    <source>
        <strain evidence="2">IN4F17</strain>
        <tissue evidence="2">Whole Body</tissue>
    </source>
</reference>
<gene>
    <name evidence="2" type="ORF">LAZ67_2003743</name>
</gene>
<protein>
    <submittedName>
        <fullName evidence="2">PSMB2</fullName>
    </submittedName>
</protein>
<sequence length="482" mass="54430">MMPDYPSYPRNSIFHLTFLGAALQNRGEVLIRFSSHFDHQSFETTALVLTKLTNNIPSFTVKKINYSHMKGLILADPSYFKSREIDVILGSDIVFNLIQEGRRNGDENEPSAIHSKLGWLVYGPTSIAHEVQVSNPRVSKIIREDFYVDDLLTGCPTVEDAKGLVQQLIAVLGSGGFVLRKWVSNETSIIEDLPLLLRGQALTPGHFLIGNAIRHDAESDHSTLNLRSRWSLIQPQRDYFWNRWSFEYLHQLQERRKWRTSHPDVNIGDLVMLKEQNKPLQWKLARIVQIFPGEDDHVRVVLLRIPKGLLKRPITKICPLPYKECIVPLSYLITPDHIYSCPAIFAALYMADTNPEEDIHTNKAPLLAVGRYCDQDARTYLICPIDKTPTTISVGRHCDQGERTDLICSLDKTPPPSQLAVGRYCDQGARTDLICYLDKTPPPSQLAGIVIRGARTDLICSFDKTPPPSQLAGIVIRVHGPI</sequence>
<dbReference type="EMBL" id="CP092864">
    <property type="protein sequence ID" value="UYV63321.1"/>
    <property type="molecule type" value="Genomic_DNA"/>
</dbReference>
<evidence type="ECO:0000259" key="1">
    <source>
        <dbReference type="Pfam" id="PF18701"/>
    </source>
</evidence>
<dbReference type="Proteomes" id="UP001235939">
    <property type="component" value="Chromosome 02"/>
</dbReference>
<evidence type="ECO:0000313" key="3">
    <source>
        <dbReference type="Proteomes" id="UP001235939"/>
    </source>
</evidence>